<dbReference type="Proteomes" id="UP000034733">
    <property type="component" value="Unassembled WGS sequence"/>
</dbReference>
<reference evidence="6 7" key="1">
    <citation type="journal article" date="2015" name="ISME J.">
        <title>Genomic and phenotypic differentiation among Methanosarcina mazei populations from Columbia River sediment.</title>
        <authorList>
            <person name="Youngblut N.D."/>
            <person name="Wirth J.S."/>
            <person name="Henriksen J.R."/>
            <person name="Smith M."/>
            <person name="Simon H."/>
            <person name="Metcalf W.W."/>
            <person name="Whitaker R.J."/>
        </authorList>
    </citation>
    <scope>NUCLEOTIDE SEQUENCE [LARGE SCALE GENOMIC DNA]</scope>
    <source>
        <strain evidence="1 7">1.F.A.1A.3</strain>
        <strain evidence="3 9">1.F.A.1B.3</strain>
        <strain evidence="2 6">1.F.A.1B.4</strain>
        <strain evidence="4 8">1.H.A.0.1</strain>
    </source>
</reference>
<dbReference type="AlphaFoldDB" id="A0A0F8M0A3"/>
<dbReference type="EMBL" id="JJQB01000029">
    <property type="protein sequence ID" value="KKH22597.1"/>
    <property type="molecule type" value="Genomic_DNA"/>
</dbReference>
<dbReference type="Proteomes" id="UP000033987">
    <property type="component" value="Unassembled WGS sequence"/>
</dbReference>
<evidence type="ECO:0000313" key="7">
    <source>
        <dbReference type="Proteomes" id="UP000034064"/>
    </source>
</evidence>
<protein>
    <submittedName>
        <fullName evidence="2">Uncharacterized protein</fullName>
    </submittedName>
</protein>
<dbReference type="EMBL" id="JJQC01000073">
    <property type="protein sequence ID" value="KKH21970.1"/>
    <property type="molecule type" value="Genomic_DNA"/>
</dbReference>
<reference evidence="5 10" key="2">
    <citation type="journal article" date="2020" name="Environ. Microbiol. Rep.">
        <title>Redox cycling of Fe(II) and Fe(III) in magnetite accelerates aceticlastic methanogenesis by Methanosarcina mazei.</title>
        <authorList>
            <person name="Wang H."/>
            <person name="Byrne J.M."/>
            <person name="Liu P."/>
            <person name="Liu J."/>
            <person name="Dong X."/>
            <person name="Lu Y."/>
        </authorList>
    </citation>
    <scope>NUCLEOTIDE SEQUENCE [LARGE SCALE GENOMIC DNA]</scope>
    <source>
        <strain evidence="5">Zm-15</strain>
        <strain evidence="10">zm-15</strain>
    </source>
</reference>
<accession>A0A0F8M0A3</accession>
<evidence type="ECO:0000313" key="9">
    <source>
        <dbReference type="Proteomes" id="UP000034733"/>
    </source>
</evidence>
<gene>
    <name evidence="4" type="ORF">DU37_09035</name>
    <name evidence="1" type="ORF">DU44_08475</name>
    <name evidence="3" type="ORF">DU48_05140</name>
    <name evidence="2" type="ORF">DU65_08505</name>
    <name evidence="5" type="ORF">FQU78_06215</name>
</gene>
<evidence type="ECO:0000313" key="1">
    <source>
        <dbReference type="EMBL" id="KKH13520.1"/>
    </source>
</evidence>
<organism evidence="2 6">
    <name type="scientific">Methanosarcina mazei</name>
    <name type="common">Methanosarcina frisia</name>
    <dbReference type="NCBI Taxonomy" id="2209"/>
    <lineage>
        <taxon>Archaea</taxon>
        <taxon>Methanobacteriati</taxon>
        <taxon>Methanobacteriota</taxon>
        <taxon>Stenosarchaea group</taxon>
        <taxon>Methanomicrobia</taxon>
        <taxon>Methanosarcinales</taxon>
        <taxon>Methanosarcinaceae</taxon>
        <taxon>Methanosarcina</taxon>
    </lineage>
</organism>
<evidence type="ECO:0000313" key="3">
    <source>
        <dbReference type="EMBL" id="KKH22597.1"/>
    </source>
</evidence>
<name>A0A0F8M0A3_METMZ</name>
<evidence type="ECO:0000313" key="5">
    <source>
        <dbReference type="EMBL" id="QIB90711.1"/>
    </source>
</evidence>
<dbReference type="EMBL" id="JJQA01000117">
    <property type="protein sequence ID" value="KKH13520.1"/>
    <property type="molecule type" value="Genomic_DNA"/>
</dbReference>
<proteinExistence type="predicted"/>
<evidence type="ECO:0000313" key="4">
    <source>
        <dbReference type="EMBL" id="KKH34019.1"/>
    </source>
</evidence>
<evidence type="ECO:0000313" key="8">
    <source>
        <dbReference type="Proteomes" id="UP000034338"/>
    </source>
</evidence>
<sequence>MKVGYTFIYMIVLLCLISVPLASADTNTDDSTQELNSELQKAIENYNSVVVNKDSSVADVNKCIDQIDLIVSKINELGMDVDFKQTSEVHVNNKEVTLPACISAEIKPYMLSQSYHFSCNNSTVLAQVWGTNITVAEFLEKVYPGSLKILPKESVSLYENTPMTWPTSQEGKTGDKQIASTISSNNDDMSKSRTYYQCDHYVHETVYSGSANFYAYSKMFLPTPYTRVPQIAVYSYIYYEGGTEPFGSAFSSGYYTFEETATGNANLPPGQNGFYTQSSHNVIWPIGCVPPSSTVWLVTGYIYIG</sequence>
<dbReference type="Proteomes" id="UP000467371">
    <property type="component" value="Chromosome"/>
</dbReference>
<evidence type="ECO:0000313" key="6">
    <source>
        <dbReference type="Proteomes" id="UP000033987"/>
    </source>
</evidence>
<evidence type="ECO:0000313" key="2">
    <source>
        <dbReference type="EMBL" id="KKH21970.1"/>
    </source>
</evidence>
<evidence type="ECO:0000313" key="10">
    <source>
        <dbReference type="Proteomes" id="UP000467371"/>
    </source>
</evidence>
<dbReference type="RefSeq" id="WP_048045027.1">
    <property type="nucleotide sequence ID" value="NZ_CP042908.1"/>
</dbReference>
<dbReference type="GeneID" id="44086719"/>
<dbReference type="EMBL" id="JJQF01000019">
    <property type="protein sequence ID" value="KKH34019.1"/>
    <property type="molecule type" value="Genomic_DNA"/>
</dbReference>
<dbReference type="Proteomes" id="UP000034064">
    <property type="component" value="Unassembled WGS sequence"/>
</dbReference>
<dbReference type="PATRIC" id="fig|2209.48.peg.1790"/>
<dbReference type="Proteomes" id="UP000034338">
    <property type="component" value="Unassembled WGS sequence"/>
</dbReference>
<dbReference type="EMBL" id="CP042908">
    <property type="protein sequence ID" value="QIB90711.1"/>
    <property type="molecule type" value="Genomic_DNA"/>
</dbReference>